<dbReference type="GO" id="GO:0046167">
    <property type="term" value="P:glycerol-3-phosphate biosynthetic process"/>
    <property type="evidence" value="ECO:0007669"/>
    <property type="project" value="TreeGrafter"/>
</dbReference>
<sequence length="507" mass="54613">MNGRRQAILAIDEGTSGTRAALVAADGSVSAVNYTTLAVSSPRHNVVEQDADVLLQKTIEVCGKTITAARDAGVEIAAMAIATQRATGVLWDTETGRALVPAMVWQDSRYAEELKPLGAIWDAKLVSLAGRPVGGRAIYLWAARHMQETPAVREAWKAKRLAFGTVDSWLLWNLSEERKAVTTPTNATSAGAYILGEHRYFTDWVEAQDFPLELLPALKQDADDFGFTRQDILGIRVPIKASCGDQLGGLVGLGCHDAGQAMCVHGTGSFVDLVIGKQMPKNPGLYEATFTMTAWRSENLSHFAVETYAATTGSALNWLCNEMRWFENAREISELAATVPSSNGLFFMPTLTGLRQPNIVPDGRASLTGLSMAHSRAHLAHAILEGIAHSVVSCAEASSEVAGVPVREVVAGGGLSSSDTLLQLQADLSGVPVRRMADQDRASLRGAAFLAGSDGLLWRELAEARATLPEGSLFIPKTSEAERQDRRARWHSLTDEEVARVQSGHYH</sequence>
<keyword evidence="3 4" id="KW-0418">Kinase</keyword>
<evidence type="ECO:0000256" key="1">
    <source>
        <dbReference type="ARBA" id="ARBA00009156"/>
    </source>
</evidence>
<protein>
    <submittedName>
        <fullName evidence="7">Glycerol kinase</fullName>
    </submittedName>
</protein>
<feature type="domain" description="Carbohydrate kinase FGGY N-terminal" evidence="5">
    <location>
        <begin position="8"/>
        <end position="252"/>
    </location>
</feature>
<dbReference type="PANTHER" id="PTHR10196:SF68">
    <property type="entry name" value="GLYCEROL KINASE 5-RELATED"/>
    <property type="match status" value="1"/>
</dbReference>
<accession>A0A1J6HFH1</accession>
<dbReference type="GO" id="GO:0006641">
    <property type="term" value="P:triglyceride metabolic process"/>
    <property type="evidence" value="ECO:0007669"/>
    <property type="project" value="TreeGrafter"/>
</dbReference>
<dbReference type="InterPro" id="IPR018483">
    <property type="entry name" value="Carb_kinase_FGGY_CS"/>
</dbReference>
<name>A0A1J6HFH1_9HYPH</name>
<dbReference type="GO" id="GO:0006071">
    <property type="term" value="P:glycerol metabolic process"/>
    <property type="evidence" value="ECO:0007669"/>
    <property type="project" value="TreeGrafter"/>
</dbReference>
<evidence type="ECO:0000259" key="6">
    <source>
        <dbReference type="Pfam" id="PF02782"/>
    </source>
</evidence>
<dbReference type="Pfam" id="PF00370">
    <property type="entry name" value="FGGY_N"/>
    <property type="match status" value="1"/>
</dbReference>
<comment type="caution">
    <text evidence="7">The sequence shown here is derived from an EMBL/GenBank/DDBJ whole genome shotgun (WGS) entry which is preliminary data.</text>
</comment>
<dbReference type="PIRSF" id="PIRSF000538">
    <property type="entry name" value="GlpK"/>
    <property type="match status" value="1"/>
</dbReference>
<dbReference type="OrthoDB" id="9805576at2"/>
<dbReference type="InterPro" id="IPR000577">
    <property type="entry name" value="Carb_kinase_FGGY"/>
</dbReference>
<evidence type="ECO:0000259" key="5">
    <source>
        <dbReference type="Pfam" id="PF00370"/>
    </source>
</evidence>
<gene>
    <name evidence="7" type="ORF">BLA27_19925</name>
</gene>
<dbReference type="AlphaFoldDB" id="A0A1J6HFH1"/>
<dbReference type="PANTHER" id="PTHR10196">
    <property type="entry name" value="SUGAR KINASE"/>
    <property type="match status" value="1"/>
</dbReference>
<dbReference type="EMBL" id="MOEC01000024">
    <property type="protein sequence ID" value="OIS91700.1"/>
    <property type="molecule type" value="Genomic_DNA"/>
</dbReference>
<evidence type="ECO:0000313" key="7">
    <source>
        <dbReference type="EMBL" id="OIS91700.1"/>
    </source>
</evidence>
<dbReference type="PROSITE" id="PS00445">
    <property type="entry name" value="FGGY_KINASES_2"/>
    <property type="match status" value="1"/>
</dbReference>
<evidence type="ECO:0000256" key="2">
    <source>
        <dbReference type="ARBA" id="ARBA00022679"/>
    </source>
</evidence>
<evidence type="ECO:0000256" key="4">
    <source>
        <dbReference type="RuleBase" id="RU003733"/>
    </source>
</evidence>
<keyword evidence="2 4" id="KW-0808">Transferase</keyword>
<dbReference type="Pfam" id="PF02782">
    <property type="entry name" value="FGGY_C"/>
    <property type="match status" value="1"/>
</dbReference>
<dbReference type="Proteomes" id="UP000182985">
    <property type="component" value="Unassembled WGS sequence"/>
</dbReference>
<organism evidence="7 8">
    <name type="scientific">Brucella cytisi</name>
    <dbReference type="NCBI Taxonomy" id="407152"/>
    <lineage>
        <taxon>Bacteria</taxon>
        <taxon>Pseudomonadati</taxon>
        <taxon>Pseudomonadota</taxon>
        <taxon>Alphaproteobacteria</taxon>
        <taxon>Hyphomicrobiales</taxon>
        <taxon>Brucellaceae</taxon>
        <taxon>Brucella/Ochrobactrum group</taxon>
        <taxon>Brucella</taxon>
    </lineage>
</organism>
<dbReference type="GO" id="GO:0016773">
    <property type="term" value="F:phosphotransferase activity, alcohol group as acceptor"/>
    <property type="evidence" value="ECO:0007669"/>
    <property type="project" value="InterPro"/>
</dbReference>
<evidence type="ECO:0000256" key="3">
    <source>
        <dbReference type="ARBA" id="ARBA00022777"/>
    </source>
</evidence>
<reference evidence="7 8" key="1">
    <citation type="submission" date="2016-10" db="EMBL/GenBank/DDBJ databases">
        <title>The Draft Genome Sequence of the Potato Rhizosphere Bacteria Ochrobactrum sp. IPA7.2.</title>
        <authorList>
            <person name="Gogoleva N.E."/>
            <person name="Khlopko Y.A."/>
            <person name="Burygin G.L."/>
            <person name="Plotnikov A.O."/>
        </authorList>
    </citation>
    <scope>NUCLEOTIDE SEQUENCE [LARGE SCALE GENOMIC DNA]</scope>
    <source>
        <strain evidence="7 8">IPA7.2</strain>
    </source>
</reference>
<proteinExistence type="inferred from homology"/>
<dbReference type="InterPro" id="IPR018484">
    <property type="entry name" value="FGGY_N"/>
</dbReference>
<comment type="similarity">
    <text evidence="1 4">Belongs to the FGGY kinase family.</text>
</comment>
<dbReference type="InterPro" id="IPR018485">
    <property type="entry name" value="FGGY_C"/>
</dbReference>
<keyword evidence="8" id="KW-1185">Reference proteome</keyword>
<dbReference type="GO" id="GO:0016301">
    <property type="term" value="F:kinase activity"/>
    <property type="evidence" value="ECO:0007669"/>
    <property type="project" value="UniProtKB-KW"/>
</dbReference>
<dbReference type="InterPro" id="IPR043129">
    <property type="entry name" value="ATPase_NBD"/>
</dbReference>
<dbReference type="RefSeq" id="WP_071633225.1">
    <property type="nucleotide sequence ID" value="NZ_MOEC01000024.1"/>
</dbReference>
<dbReference type="Gene3D" id="3.30.420.40">
    <property type="match status" value="2"/>
</dbReference>
<dbReference type="SUPFAM" id="SSF53067">
    <property type="entry name" value="Actin-like ATPase domain"/>
    <property type="match status" value="2"/>
</dbReference>
<feature type="domain" description="Carbohydrate kinase FGGY C-terminal" evidence="6">
    <location>
        <begin position="261"/>
        <end position="452"/>
    </location>
</feature>
<evidence type="ECO:0000313" key="8">
    <source>
        <dbReference type="Proteomes" id="UP000182985"/>
    </source>
</evidence>